<feature type="transmembrane region" description="Helical" evidence="16">
    <location>
        <begin position="477"/>
        <end position="494"/>
    </location>
</feature>
<dbReference type="GO" id="GO:0005794">
    <property type="term" value="C:Golgi apparatus"/>
    <property type="evidence" value="ECO:0007669"/>
    <property type="project" value="TreeGrafter"/>
</dbReference>
<protein>
    <recommendedName>
        <fullName evidence="13">diacylglycerol cholinephosphotransferase</fullName>
        <ecNumber evidence="13">2.7.8.2</ecNumber>
    </recommendedName>
</protein>
<dbReference type="Pfam" id="PF01066">
    <property type="entry name" value="CDP-OH_P_transf"/>
    <property type="match status" value="1"/>
</dbReference>
<keyword evidence="6 16" id="KW-0472">Membrane</keyword>
<feature type="transmembrane region" description="Helical" evidence="16">
    <location>
        <begin position="367"/>
        <end position="387"/>
    </location>
</feature>
<dbReference type="GO" id="GO:0005789">
    <property type="term" value="C:endoplasmic reticulum membrane"/>
    <property type="evidence" value="ECO:0007669"/>
    <property type="project" value="TreeGrafter"/>
</dbReference>
<evidence type="ECO:0000256" key="6">
    <source>
        <dbReference type="ARBA" id="ARBA00023136"/>
    </source>
</evidence>
<accession>A0A6V7H1Y1</accession>
<feature type="transmembrane region" description="Helical" evidence="16">
    <location>
        <begin position="181"/>
        <end position="198"/>
    </location>
</feature>
<dbReference type="EMBL" id="CAJDYZ010006088">
    <property type="protein sequence ID" value="CAD1473039.1"/>
    <property type="molecule type" value="Genomic_DNA"/>
</dbReference>
<keyword evidence="3 15" id="KW-0808">Transferase</keyword>
<organism evidence="17 18">
    <name type="scientific">Heterotrigona itama</name>
    <dbReference type="NCBI Taxonomy" id="395501"/>
    <lineage>
        <taxon>Eukaryota</taxon>
        <taxon>Metazoa</taxon>
        <taxon>Ecdysozoa</taxon>
        <taxon>Arthropoda</taxon>
        <taxon>Hexapoda</taxon>
        <taxon>Insecta</taxon>
        <taxon>Pterygota</taxon>
        <taxon>Neoptera</taxon>
        <taxon>Endopterygota</taxon>
        <taxon>Hymenoptera</taxon>
        <taxon>Apocrita</taxon>
        <taxon>Aculeata</taxon>
        <taxon>Apoidea</taxon>
        <taxon>Anthophila</taxon>
        <taxon>Apidae</taxon>
        <taxon>Heterotrigona</taxon>
    </lineage>
</organism>
<evidence type="ECO:0000256" key="2">
    <source>
        <dbReference type="ARBA" id="ARBA00010441"/>
    </source>
</evidence>
<comment type="similarity">
    <text evidence="2 15">Belongs to the CDP-alcohol phosphatidyltransferase class-I family.</text>
</comment>
<evidence type="ECO:0000256" key="1">
    <source>
        <dbReference type="ARBA" id="ARBA00004141"/>
    </source>
</evidence>
<dbReference type="InterPro" id="IPR000462">
    <property type="entry name" value="CDP-OH_P_trans"/>
</dbReference>
<evidence type="ECO:0000256" key="3">
    <source>
        <dbReference type="ARBA" id="ARBA00022679"/>
    </source>
</evidence>
<dbReference type="PANTHER" id="PTHR10414">
    <property type="entry name" value="ETHANOLAMINEPHOSPHOTRANSFERASE"/>
    <property type="match status" value="1"/>
</dbReference>
<dbReference type="InterPro" id="IPR048254">
    <property type="entry name" value="CDP_ALCOHOL_P_TRANSF_CS"/>
</dbReference>
<dbReference type="PANTHER" id="PTHR10414:SF37">
    <property type="entry name" value="BB IN A BOXCAR, ISOFORM C"/>
    <property type="match status" value="1"/>
</dbReference>
<evidence type="ECO:0000256" key="11">
    <source>
        <dbReference type="ARBA" id="ARBA00036890"/>
    </source>
</evidence>
<feature type="non-terminal residue" evidence="17">
    <location>
        <position position="1"/>
    </location>
</feature>
<evidence type="ECO:0000256" key="12">
    <source>
        <dbReference type="ARBA" id="ARBA00037890"/>
    </source>
</evidence>
<dbReference type="AlphaFoldDB" id="A0A6V7H1Y1"/>
<dbReference type="Gene3D" id="1.20.120.1760">
    <property type="match status" value="1"/>
</dbReference>
<comment type="catalytic activity">
    <reaction evidence="10">
        <text>1,2-dioctanoyl-sn-glycerol + CDP-choline = 1,2-dioctanoyl-sn-glycero-3-phosphocholine + CMP + H(+)</text>
        <dbReference type="Rhea" id="RHEA:54232"/>
        <dbReference type="ChEBI" id="CHEBI:15378"/>
        <dbReference type="ChEBI" id="CHEBI:58779"/>
        <dbReference type="ChEBI" id="CHEBI:60377"/>
        <dbReference type="ChEBI" id="CHEBI:76979"/>
        <dbReference type="ChEBI" id="CHEBI:78228"/>
    </reaction>
    <physiologicalReaction direction="left-to-right" evidence="10">
        <dbReference type="Rhea" id="RHEA:54233"/>
    </physiologicalReaction>
</comment>
<evidence type="ECO:0000256" key="5">
    <source>
        <dbReference type="ARBA" id="ARBA00022989"/>
    </source>
</evidence>
<feature type="transmembrane region" description="Helical" evidence="16">
    <location>
        <begin position="55"/>
        <end position="76"/>
    </location>
</feature>
<dbReference type="InterPro" id="IPR043130">
    <property type="entry name" value="CDP-OH_PTrfase_TM_dom"/>
</dbReference>
<keyword evidence="18" id="KW-1185">Reference proteome</keyword>
<dbReference type="PROSITE" id="PS00379">
    <property type="entry name" value="CDP_ALCOHOL_P_TRANSF"/>
    <property type="match status" value="1"/>
</dbReference>
<sequence length="536" mass="59898">MTMQFYKEKLLSPGQLKRLSEHKYSCTTNSLLDGFLQPWWDWLVSRVPLWLAPNLITIVGLIVNIATTLVLIYYSPDAKTEAPRWTCFLAALGLFIYQSLDAIDGKQARRTGTSTPLGELFDHGCDSISTVFIALSACIAVQLGFYPTWMFFQCFCAMTLFYCAHWQTYVSGSLRFGKVDVTEAQFTIIMIHLISAIFGPKVWMMEVIPYIDGFMFKYLIGVMTVICAVANLYFIFSVIFTGGVGKNGSTVAMPVLGVGTFSNYVAVLFYAGYIHVFLEFCKVFESGGIGKNGSTIAVSFKNTNSSVVYINSHIFVTILPYTGTEVKVFPLWAAVGIAILLAQSSISVILAGGVGKNGSTVAVFPKCLNISLVYLLIPTDIVIIFIIFQGTSVLSPIIPFSFVVVPAFIIYRKSAEHVYENHPALYILAFGMVAAKVTNRLVVAHMTKNEMEYLDSSLIGPAMLFLNQYFNFFIKEYYVLWLCLIWVTLDLLRYNTQICLEICDYMKIKLFRIPLGDHRTSLVSNTAEKNGTNRSQ</sequence>
<keyword evidence="4 16" id="KW-0812">Transmembrane</keyword>
<keyword evidence="7" id="KW-0443">Lipid metabolism</keyword>
<comment type="catalytic activity">
    <reaction evidence="11">
        <text>1-hexadecanoyl-2-(9Z-octadecenoyl)-sn-glycerol + CDP-choline = 1-hexadecanoyl-2-(9Z-octadecenoyl)-sn-glycero-3-phosphocholine + CMP + H(+)</text>
        <dbReference type="Rhea" id="RHEA:54244"/>
        <dbReference type="ChEBI" id="CHEBI:15378"/>
        <dbReference type="ChEBI" id="CHEBI:58779"/>
        <dbReference type="ChEBI" id="CHEBI:60377"/>
        <dbReference type="ChEBI" id="CHEBI:73001"/>
        <dbReference type="ChEBI" id="CHEBI:75466"/>
    </reaction>
    <physiologicalReaction direction="left-to-right" evidence="11">
        <dbReference type="Rhea" id="RHEA:54245"/>
    </physiologicalReaction>
</comment>
<comment type="caution">
    <text evidence="17">The sequence shown here is derived from an EMBL/GenBank/DDBJ whole genome shotgun (WGS) entry which is preliminary data.</text>
</comment>
<dbReference type="GO" id="GO:0004142">
    <property type="term" value="F:diacylglycerol cholinephosphotransferase activity"/>
    <property type="evidence" value="ECO:0007669"/>
    <property type="project" value="UniProtKB-EC"/>
</dbReference>
<keyword evidence="7" id="KW-0594">Phospholipid biosynthesis</keyword>
<feature type="transmembrane region" description="Helical" evidence="16">
    <location>
        <begin position="393"/>
        <end position="411"/>
    </location>
</feature>
<evidence type="ECO:0000313" key="18">
    <source>
        <dbReference type="Proteomes" id="UP000752696"/>
    </source>
</evidence>
<dbReference type="GO" id="GO:0004307">
    <property type="term" value="F:ethanolaminephosphotransferase activity"/>
    <property type="evidence" value="ECO:0007669"/>
    <property type="project" value="TreeGrafter"/>
</dbReference>
<evidence type="ECO:0000256" key="7">
    <source>
        <dbReference type="ARBA" id="ARBA00023209"/>
    </source>
</evidence>
<comment type="catalytic activity">
    <reaction evidence="9">
        <text>1-hexadecanoyl-2-(4Z,7Z,10Z,13Z,16Z,19Z-docosahexaenoyl)-sn-glycerol + CDP-choline = 1-hexadecanoyl-2-(4Z,7Z,10Z,13Z,16Z,19Z-docosahexaenoyl)-sn-glycero-3-phosphocholine + CMP + H(+)</text>
        <dbReference type="Rhea" id="RHEA:54332"/>
        <dbReference type="ChEBI" id="CHEBI:15378"/>
        <dbReference type="ChEBI" id="CHEBI:58779"/>
        <dbReference type="ChEBI" id="CHEBI:60377"/>
        <dbReference type="ChEBI" id="CHEBI:74963"/>
        <dbReference type="ChEBI" id="CHEBI:82949"/>
    </reaction>
    <physiologicalReaction direction="left-to-right" evidence="9">
        <dbReference type="Rhea" id="RHEA:54333"/>
    </physiologicalReaction>
</comment>
<evidence type="ECO:0000256" key="4">
    <source>
        <dbReference type="ARBA" id="ARBA00022692"/>
    </source>
</evidence>
<proteinExistence type="inferred from homology"/>
<reference evidence="17" key="1">
    <citation type="submission" date="2020-07" db="EMBL/GenBank/DDBJ databases">
        <authorList>
            <person name="Nazaruddin N."/>
        </authorList>
    </citation>
    <scope>NUCLEOTIDE SEQUENCE</scope>
</reference>
<evidence type="ECO:0000256" key="13">
    <source>
        <dbReference type="ARBA" id="ARBA00038987"/>
    </source>
</evidence>
<dbReference type="GO" id="GO:0006646">
    <property type="term" value="P:phosphatidylethanolamine biosynthetic process"/>
    <property type="evidence" value="ECO:0007669"/>
    <property type="project" value="TreeGrafter"/>
</dbReference>
<comment type="pathway">
    <text evidence="12">Phospholipid metabolism; phosphatidylcholine biosynthesis; phosphatidylcholine from phosphocholine: step 2/2.</text>
</comment>
<feature type="transmembrane region" description="Helical" evidence="16">
    <location>
        <begin position="120"/>
        <end position="143"/>
    </location>
</feature>
<dbReference type="FunFam" id="1.20.120.1760:FF:000002">
    <property type="entry name" value="Choline/ethanolamine phosphotransferase 1"/>
    <property type="match status" value="1"/>
</dbReference>
<dbReference type="Proteomes" id="UP000752696">
    <property type="component" value="Unassembled WGS sequence"/>
</dbReference>
<dbReference type="InterPro" id="IPR014472">
    <property type="entry name" value="CHOPT"/>
</dbReference>
<evidence type="ECO:0000256" key="16">
    <source>
        <dbReference type="SAM" id="Phobius"/>
    </source>
</evidence>
<comment type="subcellular location">
    <subcellularLocation>
        <location evidence="1">Membrane</location>
        <topology evidence="1">Multi-pass membrane protein</topology>
    </subcellularLocation>
</comment>
<feature type="transmembrane region" description="Helical" evidence="16">
    <location>
        <begin position="423"/>
        <end position="441"/>
    </location>
</feature>
<evidence type="ECO:0000256" key="8">
    <source>
        <dbReference type="ARBA" id="ARBA00023264"/>
    </source>
</evidence>
<name>A0A6V7H1Y1_9HYME</name>
<evidence type="ECO:0000256" key="9">
    <source>
        <dbReference type="ARBA" id="ARBA00036100"/>
    </source>
</evidence>
<feature type="transmembrane region" description="Helical" evidence="16">
    <location>
        <begin position="251"/>
        <end position="273"/>
    </location>
</feature>
<feature type="transmembrane region" description="Helical" evidence="16">
    <location>
        <begin position="218"/>
        <end position="239"/>
    </location>
</feature>
<comment type="catalytic activity">
    <reaction evidence="14">
        <text>CDP-choline + a 1,2-diacyl-sn-glycerol = a 1,2-diacyl-sn-glycero-3-phosphocholine + CMP + H(+)</text>
        <dbReference type="Rhea" id="RHEA:32939"/>
        <dbReference type="ChEBI" id="CHEBI:15378"/>
        <dbReference type="ChEBI" id="CHEBI:17815"/>
        <dbReference type="ChEBI" id="CHEBI:57643"/>
        <dbReference type="ChEBI" id="CHEBI:58779"/>
        <dbReference type="ChEBI" id="CHEBI:60377"/>
        <dbReference type="EC" id="2.7.8.2"/>
    </reaction>
    <physiologicalReaction direction="left-to-right" evidence="14">
        <dbReference type="Rhea" id="RHEA:32940"/>
    </physiologicalReaction>
</comment>
<keyword evidence="7" id="KW-0444">Lipid biosynthesis</keyword>
<feature type="transmembrane region" description="Helical" evidence="16">
    <location>
        <begin position="329"/>
        <end position="355"/>
    </location>
</feature>
<keyword evidence="5 16" id="KW-1133">Transmembrane helix</keyword>
<gene>
    <name evidence="17" type="ORF">MHI_LOCUS350002</name>
</gene>
<evidence type="ECO:0000313" key="17">
    <source>
        <dbReference type="EMBL" id="CAD1473039.1"/>
    </source>
</evidence>
<evidence type="ECO:0000256" key="14">
    <source>
        <dbReference type="ARBA" id="ARBA00048570"/>
    </source>
</evidence>
<dbReference type="OrthoDB" id="196717at2759"/>
<evidence type="ECO:0000256" key="15">
    <source>
        <dbReference type="RuleBase" id="RU003750"/>
    </source>
</evidence>
<evidence type="ECO:0000256" key="10">
    <source>
        <dbReference type="ARBA" id="ARBA00036651"/>
    </source>
</evidence>
<dbReference type="EC" id="2.7.8.2" evidence="13"/>
<feature type="transmembrane region" description="Helical" evidence="16">
    <location>
        <begin position="82"/>
        <end position="100"/>
    </location>
</feature>
<keyword evidence="8" id="KW-1208">Phospholipid metabolism</keyword>